<dbReference type="InterPro" id="IPR050266">
    <property type="entry name" value="AB_hydrolase_sf"/>
</dbReference>
<keyword evidence="2" id="KW-0378">Hydrolase</keyword>
<dbReference type="PANTHER" id="PTHR43798:SF33">
    <property type="entry name" value="HYDROLASE, PUTATIVE (AFU_ORTHOLOGUE AFUA_2G14860)-RELATED"/>
    <property type="match status" value="1"/>
</dbReference>
<feature type="domain" description="AB hydrolase-1" evidence="1">
    <location>
        <begin position="30"/>
        <end position="277"/>
    </location>
</feature>
<evidence type="ECO:0000313" key="2">
    <source>
        <dbReference type="EMBL" id="QRJ62447.1"/>
    </source>
</evidence>
<dbReference type="GO" id="GO:0016020">
    <property type="term" value="C:membrane"/>
    <property type="evidence" value="ECO:0007669"/>
    <property type="project" value="TreeGrafter"/>
</dbReference>
<proteinExistence type="predicted"/>
<keyword evidence="3" id="KW-1185">Reference proteome</keyword>
<organism evidence="2 3">
    <name type="scientific">Azospira restricta</name>
    <dbReference type="NCBI Taxonomy" id="404405"/>
    <lineage>
        <taxon>Bacteria</taxon>
        <taxon>Pseudomonadati</taxon>
        <taxon>Pseudomonadota</taxon>
        <taxon>Betaproteobacteria</taxon>
        <taxon>Rhodocyclales</taxon>
        <taxon>Rhodocyclaceae</taxon>
        <taxon>Azospira</taxon>
    </lineage>
</organism>
<dbReference type="PRINTS" id="PR00111">
    <property type="entry name" value="ABHYDROLASE"/>
</dbReference>
<dbReference type="Pfam" id="PF00561">
    <property type="entry name" value="Abhydrolase_1"/>
    <property type="match status" value="1"/>
</dbReference>
<name>A0A974PVU3_9RHOO</name>
<evidence type="ECO:0000259" key="1">
    <source>
        <dbReference type="Pfam" id="PF00561"/>
    </source>
</evidence>
<gene>
    <name evidence="2" type="ORF">IWH25_11695</name>
</gene>
<dbReference type="InterPro" id="IPR000073">
    <property type="entry name" value="AB_hydrolase_1"/>
</dbReference>
<sequence>MNRRTESRSETLAVRGLRYHVRHWGPADAPAVFLLHGWMDSSPTFQFLVDALRQEWHLIAPDWRGYGESEWLGRPYWFPDYYGDLDALLAHYSPARPARLVGHSMGANIAAIFASARPQRVAQVAMLDFLGLPATAAQDAPKQLAQWLDHLGETPRLNSYADHAALQRRMQQINPRLDDDKAAFLARALGRTLPDGRVQMACDPWHRVPSPVLYRIDDQLACWQAIAAPVLMLEATDGFVHERFGADPAERERRLAAFRNLQLATIADCGHNLHHDQPERVAAALETFLTRD</sequence>
<dbReference type="KEGG" id="ares:IWH25_11695"/>
<reference evidence="2" key="1">
    <citation type="submission" date="2020-11" db="EMBL/GenBank/DDBJ databases">
        <title>Azospira restricta DSM 18626 genome sequence.</title>
        <authorList>
            <person name="Moe W.M."/>
        </authorList>
    </citation>
    <scope>NUCLEOTIDE SEQUENCE</scope>
    <source>
        <strain evidence="2">DSM 18626</strain>
    </source>
</reference>
<dbReference type="SUPFAM" id="SSF53474">
    <property type="entry name" value="alpha/beta-Hydrolases"/>
    <property type="match status" value="1"/>
</dbReference>
<accession>A0A974PVU3</accession>
<dbReference type="GO" id="GO:0016787">
    <property type="term" value="F:hydrolase activity"/>
    <property type="evidence" value="ECO:0007669"/>
    <property type="project" value="UniProtKB-KW"/>
</dbReference>
<evidence type="ECO:0000313" key="3">
    <source>
        <dbReference type="Proteomes" id="UP000663444"/>
    </source>
</evidence>
<dbReference type="Proteomes" id="UP000663444">
    <property type="component" value="Chromosome"/>
</dbReference>
<protein>
    <submittedName>
        <fullName evidence="2">Alpha/beta hydrolase</fullName>
    </submittedName>
</protein>
<dbReference type="AlphaFoldDB" id="A0A974PVU3"/>
<dbReference type="Gene3D" id="3.40.50.1820">
    <property type="entry name" value="alpha/beta hydrolase"/>
    <property type="match status" value="1"/>
</dbReference>
<dbReference type="InterPro" id="IPR029058">
    <property type="entry name" value="AB_hydrolase_fold"/>
</dbReference>
<dbReference type="EMBL" id="CP064781">
    <property type="protein sequence ID" value="QRJ62447.1"/>
    <property type="molecule type" value="Genomic_DNA"/>
</dbReference>
<dbReference type="RefSeq" id="WP_203385979.1">
    <property type="nucleotide sequence ID" value="NZ_CP064781.1"/>
</dbReference>
<dbReference type="PANTHER" id="PTHR43798">
    <property type="entry name" value="MONOACYLGLYCEROL LIPASE"/>
    <property type="match status" value="1"/>
</dbReference>